<dbReference type="GO" id="GO:0016020">
    <property type="term" value="C:membrane"/>
    <property type="evidence" value="ECO:0007669"/>
    <property type="project" value="UniProtKB-SubCell"/>
</dbReference>
<evidence type="ECO:0000256" key="6">
    <source>
        <dbReference type="SAM" id="Phobius"/>
    </source>
</evidence>
<evidence type="ECO:0000313" key="8">
    <source>
        <dbReference type="Proteomes" id="UP000672038"/>
    </source>
</evidence>
<evidence type="ECO:0000256" key="4">
    <source>
        <dbReference type="ARBA" id="ARBA00022989"/>
    </source>
</evidence>
<evidence type="ECO:0000256" key="5">
    <source>
        <dbReference type="ARBA" id="ARBA00023136"/>
    </source>
</evidence>
<gene>
    <name evidence="7" type="ORF">LFWB_6900</name>
</gene>
<comment type="similarity">
    <text evidence="2">Belongs to the UPF0154 family.</text>
</comment>
<keyword evidence="8" id="KW-1185">Reference proteome</keyword>
<organism evidence="7 8">
    <name type="scientific">Loofah witches'-broom phytoplasma</name>
    <dbReference type="NCBI Taxonomy" id="35773"/>
    <lineage>
        <taxon>Bacteria</taxon>
        <taxon>Bacillati</taxon>
        <taxon>Mycoplasmatota</taxon>
        <taxon>Mollicutes</taxon>
        <taxon>Acholeplasmatales</taxon>
        <taxon>Acholeplasmataceae</taxon>
        <taxon>Candidatus Phytoplasma</taxon>
        <taxon>16SrVIII (Loofah witches'-broom group)</taxon>
    </lineage>
</organism>
<proteinExistence type="inferred from homology"/>
<evidence type="ECO:0000256" key="2">
    <source>
        <dbReference type="ARBA" id="ARBA00006694"/>
    </source>
</evidence>
<dbReference type="Pfam" id="PF03672">
    <property type="entry name" value="UPF0154"/>
    <property type="match status" value="1"/>
</dbReference>
<evidence type="ECO:0000256" key="1">
    <source>
        <dbReference type="ARBA" id="ARBA00004167"/>
    </source>
</evidence>
<evidence type="ECO:0000313" key="7">
    <source>
        <dbReference type="EMBL" id="QTX03243.1"/>
    </source>
</evidence>
<evidence type="ECO:0008006" key="9">
    <source>
        <dbReference type="Google" id="ProtNLM"/>
    </source>
</evidence>
<protein>
    <recommendedName>
        <fullName evidence="9">YneF family protein</fullName>
    </recommendedName>
</protein>
<dbReference type="InterPro" id="IPR005359">
    <property type="entry name" value="UPF0154"/>
</dbReference>
<evidence type="ECO:0000256" key="3">
    <source>
        <dbReference type="ARBA" id="ARBA00022692"/>
    </source>
</evidence>
<name>A0A975FIS1_LOWBP</name>
<keyword evidence="4 6" id="KW-1133">Transmembrane helix</keyword>
<dbReference type="RefSeq" id="WP_210954668.1">
    <property type="nucleotide sequence ID" value="NZ_CP054393.1"/>
</dbReference>
<sequence>MINLWGFLFFFIGILVGAVITFFFFKKYLTKNPPITEKQIKMMFKHMGRNPSEKQVKQIMSNITNQK</sequence>
<dbReference type="EMBL" id="CP054393">
    <property type="protein sequence ID" value="QTX03243.1"/>
    <property type="molecule type" value="Genomic_DNA"/>
</dbReference>
<dbReference type="Proteomes" id="UP000672038">
    <property type="component" value="Chromosome"/>
</dbReference>
<accession>A0A975FIS1</accession>
<dbReference type="AlphaFoldDB" id="A0A975FIS1"/>
<dbReference type="KEGG" id="pluf:LFWB_6900"/>
<keyword evidence="5 6" id="KW-0472">Membrane</keyword>
<keyword evidence="3 6" id="KW-0812">Transmembrane</keyword>
<feature type="transmembrane region" description="Helical" evidence="6">
    <location>
        <begin position="6"/>
        <end position="25"/>
    </location>
</feature>
<reference evidence="7" key="1">
    <citation type="submission" date="2020-06" db="EMBL/GenBank/DDBJ databases">
        <title>Complete genome sequence of Candidatus Phytoplasma luffae NCHU2019.</title>
        <authorList>
            <person name="Cho S.-T."/>
            <person name="Tan C.-M."/>
            <person name="Li J.-R."/>
            <person name="Chien Y.-Y."/>
            <person name="Chiu Y.-C."/>
            <person name="Yang J.-Y."/>
            <person name="Kuo C.-H."/>
        </authorList>
    </citation>
    <scope>NUCLEOTIDE SEQUENCE</scope>
    <source>
        <strain evidence="7">NCHU2019</strain>
    </source>
</reference>
<comment type="subcellular location">
    <subcellularLocation>
        <location evidence="1">Membrane</location>
        <topology evidence="1">Single-pass membrane protein</topology>
    </subcellularLocation>
</comment>